<evidence type="ECO:0000256" key="7">
    <source>
        <dbReference type="ARBA" id="ARBA00022598"/>
    </source>
</evidence>
<comment type="pathway">
    <text evidence="17">Glycan biosynthesis.</text>
</comment>
<evidence type="ECO:0000256" key="12">
    <source>
        <dbReference type="ARBA" id="ARBA00022960"/>
    </source>
</evidence>
<feature type="binding site" evidence="20">
    <location>
        <begin position="233"/>
        <end position="234"/>
    </location>
    <ligand>
        <name>ATP</name>
        <dbReference type="ChEBI" id="CHEBI:30616"/>
    </ligand>
</feature>
<dbReference type="FunFam" id="3.30.1490.20:FF:000007">
    <property type="entry name" value="D-alanine--D-alanine ligase"/>
    <property type="match status" value="1"/>
</dbReference>
<dbReference type="PANTHER" id="PTHR23132:SF25">
    <property type="entry name" value="D-ALANINE--D-ALANINE LIGASE A"/>
    <property type="match status" value="1"/>
</dbReference>
<dbReference type="SUPFAM" id="SSF52440">
    <property type="entry name" value="PreATP-grasp domain"/>
    <property type="match status" value="1"/>
</dbReference>
<dbReference type="PANTHER" id="PTHR23132">
    <property type="entry name" value="D-ALANINE--D-ALANINE LIGASE"/>
    <property type="match status" value="1"/>
</dbReference>
<keyword evidence="10 22" id="KW-0067">ATP-binding</keyword>
<evidence type="ECO:0000256" key="18">
    <source>
        <dbReference type="HAMAP-Rule" id="MF_00047"/>
    </source>
</evidence>
<feature type="binding site" evidence="21">
    <location>
        <position position="357"/>
    </location>
    <ligand>
        <name>Mg(2+)</name>
        <dbReference type="ChEBI" id="CHEBI:18420"/>
        <label>1</label>
    </ligand>
</feature>
<keyword evidence="13 18" id="KW-0573">Peptidoglycan synthesis</keyword>
<dbReference type="SUPFAM" id="SSF56059">
    <property type="entry name" value="Glutathione synthetase ATP-binding domain-like"/>
    <property type="match status" value="1"/>
</dbReference>
<evidence type="ECO:0000256" key="2">
    <source>
        <dbReference type="ARBA" id="ARBA00003921"/>
    </source>
</evidence>
<comment type="pathway">
    <text evidence="4 18">Cell wall biogenesis; peptidoglycan biosynthesis.</text>
</comment>
<feature type="active site" evidence="19">
    <location>
        <position position="57"/>
    </location>
</feature>
<evidence type="ECO:0000256" key="16">
    <source>
        <dbReference type="ARBA" id="ARBA00047614"/>
    </source>
</evidence>
<keyword evidence="11 21" id="KW-0460">Magnesium</keyword>
<gene>
    <name evidence="18" type="primary">ddl</name>
    <name evidence="24" type="ORF">EDWATA_03809</name>
</gene>
<dbReference type="PIRSF" id="PIRSF039102">
    <property type="entry name" value="Ddl/VanB"/>
    <property type="match status" value="1"/>
</dbReference>
<evidence type="ECO:0000256" key="21">
    <source>
        <dbReference type="PIRSR" id="PIRSR039102-3"/>
    </source>
</evidence>
<dbReference type="GO" id="GO:0005524">
    <property type="term" value="F:ATP binding"/>
    <property type="evidence" value="ECO:0007669"/>
    <property type="project" value="UniProtKB-UniRule"/>
</dbReference>
<dbReference type="GO" id="GO:0046872">
    <property type="term" value="F:metal ion binding"/>
    <property type="evidence" value="ECO:0007669"/>
    <property type="project" value="UniProtKB-KW"/>
</dbReference>
<feature type="binding site" evidence="21">
    <location>
        <position position="357"/>
    </location>
    <ligand>
        <name>Mg(2+)</name>
        <dbReference type="ChEBI" id="CHEBI:18420"/>
        <label>2</label>
    </ligand>
</feature>
<comment type="function">
    <text evidence="2 18">Cell wall formation.</text>
</comment>
<evidence type="ECO:0000256" key="4">
    <source>
        <dbReference type="ARBA" id="ARBA00004752"/>
    </source>
</evidence>
<protein>
    <recommendedName>
        <fullName evidence="18">D-alanine--D-alanine ligase</fullName>
        <ecNumber evidence="18">6.3.2.4</ecNumber>
    </recommendedName>
    <alternativeName>
        <fullName evidence="18">D-Ala-D-Ala ligase</fullName>
    </alternativeName>
    <alternativeName>
        <fullName evidence="18">D-alanylalanine synthetase</fullName>
    </alternativeName>
</protein>
<dbReference type="UniPathway" id="UPA00219"/>
<dbReference type="Gene3D" id="3.40.50.20">
    <property type="match status" value="1"/>
</dbReference>
<reference evidence="24 25" key="1">
    <citation type="submission" date="2010-02" db="EMBL/GenBank/DDBJ databases">
        <authorList>
            <person name="Weinstock G."/>
            <person name="Sodergren E."/>
            <person name="Clifton S."/>
            <person name="Fulton L."/>
            <person name="Fulton B."/>
            <person name="Courtney L."/>
            <person name="Fronick C."/>
            <person name="Harrison M."/>
            <person name="Strong C."/>
            <person name="Farmer C."/>
            <person name="Delahaunty K."/>
            <person name="Markovic C."/>
            <person name="Hall O."/>
            <person name="Minx P."/>
            <person name="Tomlinson C."/>
            <person name="Mitreva M."/>
            <person name="Nelson J."/>
            <person name="Hou S."/>
            <person name="Wollam A."/>
            <person name="Pepin K.H."/>
            <person name="Johnson M."/>
            <person name="Bhonagiri V."/>
            <person name="Zhang X."/>
            <person name="Suruliraj S."/>
            <person name="Warren W."/>
            <person name="Chinwalla A."/>
            <person name="Mardis E.R."/>
            <person name="Wilson R.K."/>
        </authorList>
    </citation>
    <scope>NUCLEOTIDE SEQUENCE [LARGE SCALE GENOMIC DNA]</scope>
    <source>
        <strain evidence="24 25">ATCC 23685</strain>
    </source>
</reference>
<keyword evidence="15 18" id="KW-0961">Cell wall biogenesis/degradation</keyword>
<proteinExistence type="inferred from homology"/>
<evidence type="ECO:0000256" key="3">
    <source>
        <dbReference type="ARBA" id="ARBA00004496"/>
    </source>
</evidence>
<evidence type="ECO:0000313" key="24">
    <source>
        <dbReference type="EMBL" id="EFE21203.1"/>
    </source>
</evidence>
<evidence type="ECO:0000256" key="13">
    <source>
        <dbReference type="ARBA" id="ARBA00022984"/>
    </source>
</evidence>
<dbReference type="InterPro" id="IPR005905">
    <property type="entry name" value="D_ala_D_ala"/>
</dbReference>
<dbReference type="GO" id="GO:0008716">
    <property type="term" value="F:D-alanine-D-alanine ligase activity"/>
    <property type="evidence" value="ECO:0007669"/>
    <property type="project" value="UniProtKB-UniRule"/>
</dbReference>
<dbReference type="PROSITE" id="PS50975">
    <property type="entry name" value="ATP_GRASP"/>
    <property type="match status" value="1"/>
</dbReference>
<organism evidence="24 25">
    <name type="scientific">Edwardsiella tarda ATCC 23685</name>
    <dbReference type="NCBI Taxonomy" id="500638"/>
    <lineage>
        <taxon>Bacteria</taxon>
        <taxon>Pseudomonadati</taxon>
        <taxon>Pseudomonadota</taxon>
        <taxon>Gammaproteobacteria</taxon>
        <taxon>Enterobacterales</taxon>
        <taxon>Hafniaceae</taxon>
        <taxon>Edwardsiella</taxon>
    </lineage>
</organism>
<feature type="binding site" evidence="21">
    <location>
        <position position="344"/>
    </location>
    <ligand>
        <name>Mg(2+)</name>
        <dbReference type="ChEBI" id="CHEBI:18420"/>
        <label>1</label>
    </ligand>
</feature>
<dbReference type="AlphaFoldDB" id="D4FAJ0"/>
<accession>D4FAJ0</accession>
<dbReference type="Gene3D" id="3.30.1490.20">
    <property type="entry name" value="ATP-grasp fold, A domain"/>
    <property type="match status" value="1"/>
</dbReference>
<evidence type="ECO:0000256" key="11">
    <source>
        <dbReference type="ARBA" id="ARBA00022842"/>
    </source>
</evidence>
<dbReference type="GO" id="GO:0071555">
    <property type="term" value="P:cell wall organization"/>
    <property type="evidence" value="ECO:0007669"/>
    <property type="project" value="UniProtKB-KW"/>
</dbReference>
<feature type="active site" evidence="19">
    <location>
        <position position="233"/>
    </location>
</feature>
<dbReference type="InterPro" id="IPR011095">
    <property type="entry name" value="Dala_Dala_lig_C"/>
</dbReference>
<dbReference type="Pfam" id="PF01820">
    <property type="entry name" value="Dala_Dala_lig_N"/>
    <property type="match status" value="1"/>
</dbReference>
<dbReference type="NCBIfam" id="NF002378">
    <property type="entry name" value="PRK01372.1"/>
    <property type="match status" value="1"/>
</dbReference>
<keyword evidence="7 18" id="KW-0436">Ligase</keyword>
<dbReference type="InterPro" id="IPR016185">
    <property type="entry name" value="PreATP-grasp_dom_sf"/>
</dbReference>
<dbReference type="PROSITE" id="PS00844">
    <property type="entry name" value="DALA_DALA_LIGASE_2"/>
    <property type="match status" value="1"/>
</dbReference>
<dbReference type="GO" id="GO:0005829">
    <property type="term" value="C:cytosol"/>
    <property type="evidence" value="ECO:0007669"/>
    <property type="project" value="TreeGrafter"/>
</dbReference>
<dbReference type="Gene3D" id="3.30.470.20">
    <property type="entry name" value="ATP-grasp fold, B domain"/>
    <property type="match status" value="1"/>
</dbReference>
<evidence type="ECO:0000256" key="10">
    <source>
        <dbReference type="ARBA" id="ARBA00022840"/>
    </source>
</evidence>
<evidence type="ECO:0000256" key="17">
    <source>
        <dbReference type="ARBA" id="ARBA00060592"/>
    </source>
</evidence>
<dbReference type="InterPro" id="IPR011761">
    <property type="entry name" value="ATP-grasp"/>
</dbReference>
<comment type="cofactor">
    <cofactor evidence="21">
        <name>Mg(2+)</name>
        <dbReference type="ChEBI" id="CHEBI:18420"/>
    </cofactor>
    <cofactor evidence="21">
        <name>Mn(2+)</name>
        <dbReference type="ChEBI" id="CHEBI:29035"/>
    </cofactor>
    <text evidence="21">Binds 2 magnesium or manganese ions per subunit.</text>
</comment>
<feature type="binding site" evidence="20">
    <location>
        <begin position="356"/>
        <end position="357"/>
    </location>
    <ligand>
        <name>ATP</name>
        <dbReference type="ChEBI" id="CHEBI:30616"/>
    </ligand>
</feature>
<dbReference type="NCBIfam" id="NF002528">
    <property type="entry name" value="PRK01966.1-4"/>
    <property type="match status" value="1"/>
</dbReference>
<keyword evidence="9 20" id="KW-0547">Nucleotide-binding</keyword>
<dbReference type="PROSITE" id="PS00843">
    <property type="entry name" value="DALA_DALA_LIGASE_1"/>
    <property type="match status" value="1"/>
</dbReference>
<keyword evidence="6 18" id="KW-0963">Cytoplasm</keyword>
<feature type="binding site" evidence="20">
    <location>
        <begin position="263"/>
        <end position="270"/>
    </location>
    <ligand>
        <name>ATP</name>
        <dbReference type="ChEBI" id="CHEBI:30616"/>
    </ligand>
</feature>
<feature type="domain" description="ATP-grasp" evidence="23">
    <location>
        <begin position="187"/>
        <end position="390"/>
    </location>
</feature>
<comment type="catalytic activity">
    <reaction evidence="16 18">
        <text>2 D-alanine + ATP = D-alanyl-D-alanine + ADP + phosphate + H(+)</text>
        <dbReference type="Rhea" id="RHEA:11224"/>
        <dbReference type="ChEBI" id="CHEBI:15378"/>
        <dbReference type="ChEBI" id="CHEBI:30616"/>
        <dbReference type="ChEBI" id="CHEBI:43474"/>
        <dbReference type="ChEBI" id="CHEBI:57416"/>
        <dbReference type="ChEBI" id="CHEBI:57822"/>
        <dbReference type="ChEBI" id="CHEBI:456216"/>
        <dbReference type="EC" id="6.3.2.4"/>
    </reaction>
</comment>
<evidence type="ECO:0000259" key="23">
    <source>
        <dbReference type="PROSITE" id="PS50975"/>
    </source>
</evidence>
<keyword evidence="8 21" id="KW-0479">Metal-binding</keyword>
<evidence type="ECO:0000313" key="25">
    <source>
        <dbReference type="Proteomes" id="UP000003692"/>
    </source>
</evidence>
<comment type="similarity">
    <text evidence="5 18">Belongs to the D-alanine--D-alanine ligase family.</text>
</comment>
<evidence type="ECO:0000256" key="8">
    <source>
        <dbReference type="ARBA" id="ARBA00022723"/>
    </source>
</evidence>
<feature type="binding site" evidence="20">
    <location>
        <position position="183"/>
    </location>
    <ligand>
        <name>ATP</name>
        <dbReference type="ChEBI" id="CHEBI:30616"/>
    </ligand>
</feature>
<evidence type="ECO:0000256" key="9">
    <source>
        <dbReference type="ARBA" id="ARBA00022741"/>
    </source>
</evidence>
<keyword evidence="14 21" id="KW-0464">Manganese</keyword>
<evidence type="ECO:0000256" key="1">
    <source>
        <dbReference type="ARBA" id="ARBA00001936"/>
    </source>
</evidence>
<dbReference type="EMBL" id="ADGK01000293">
    <property type="protein sequence ID" value="EFE21203.1"/>
    <property type="molecule type" value="Genomic_DNA"/>
</dbReference>
<dbReference type="NCBIfam" id="TIGR01205">
    <property type="entry name" value="D_ala_D_alaTIGR"/>
    <property type="match status" value="1"/>
</dbReference>
<feature type="active site" evidence="19">
    <location>
        <position position="368"/>
    </location>
</feature>
<dbReference type="HAMAP" id="MF_00047">
    <property type="entry name" value="Dala_Dala_lig"/>
    <property type="match status" value="1"/>
</dbReference>
<evidence type="ECO:0000256" key="14">
    <source>
        <dbReference type="ARBA" id="ARBA00023211"/>
    </source>
</evidence>
<dbReference type="NCBIfam" id="NF002525">
    <property type="entry name" value="PRK01966.1-1"/>
    <property type="match status" value="1"/>
</dbReference>
<dbReference type="FunFam" id="3.30.470.20:FF:000008">
    <property type="entry name" value="D-alanine--D-alanine ligase"/>
    <property type="match status" value="1"/>
</dbReference>
<comment type="subcellular location">
    <subcellularLocation>
        <location evidence="3 18">Cytoplasm</location>
    </subcellularLocation>
</comment>
<dbReference type="Proteomes" id="UP000003692">
    <property type="component" value="Unassembled WGS sequence"/>
</dbReference>
<sequence length="409" mass="45216">MAPTDQKTAILSDKRDKRLAFTRFSDMVKPLLFLVSYSDWVMAKIRVGIVFGGKSCEHEVSLQSAKNIVAAIDHTRFDVMLIGIDKQGYWYRCPEHGYLSHEDDPQHIALNHASAHRLAVLPGAHSGQLIDTVTGESLPSLDVIFPIVHGTQGEDGCLQGMLKILNLPFVGSDIIGSAACMDKDICKRLLRDAGLPVTPFVTLTRDTQADYDYETLSRQLGSTLFVKPANQGSSVGVSKVRNAEEYARAIAEALRFDHKVIIELGVVGREIECAILGNEAAQASVCGEIILHSDFYSYDSKYISAQGAQVVVPAQMTPESSERVRQIALQAFQALECRGLARVDVFLTEEGEVIINEINTLPGFTNISMYPKLWQACGIDYPTLITRLIEFALARQHRDSQLCQSEDKR</sequence>
<feature type="binding site" evidence="20">
    <location>
        <begin position="225"/>
        <end position="227"/>
    </location>
    <ligand>
        <name>ATP</name>
        <dbReference type="ChEBI" id="CHEBI:30616"/>
    </ligand>
</feature>
<dbReference type="InterPro" id="IPR000291">
    <property type="entry name" value="D-Ala_lig_Van_CS"/>
</dbReference>
<evidence type="ECO:0000256" key="22">
    <source>
        <dbReference type="PROSITE-ProRule" id="PRU00409"/>
    </source>
</evidence>
<dbReference type="InterPro" id="IPR013815">
    <property type="entry name" value="ATP_grasp_subdomain_1"/>
</dbReference>
<keyword evidence="12 18" id="KW-0133">Cell shape</keyword>
<comment type="cofactor">
    <cofactor evidence="1">
        <name>Mn(2+)</name>
        <dbReference type="ChEBI" id="CHEBI:29035"/>
    </cofactor>
</comment>
<name>D4FAJ0_EDWTA</name>
<feature type="binding site" evidence="21">
    <location>
        <position position="359"/>
    </location>
    <ligand>
        <name>Mg(2+)</name>
        <dbReference type="ChEBI" id="CHEBI:18420"/>
        <label>2</label>
    </ligand>
</feature>
<dbReference type="EC" id="6.3.2.4" evidence="18"/>
<evidence type="ECO:0000256" key="19">
    <source>
        <dbReference type="PIRSR" id="PIRSR039102-1"/>
    </source>
</evidence>
<dbReference type="HOGENOM" id="CLU_039268_0_1_6"/>
<evidence type="ECO:0000256" key="5">
    <source>
        <dbReference type="ARBA" id="ARBA00010871"/>
    </source>
</evidence>
<evidence type="ECO:0000256" key="15">
    <source>
        <dbReference type="ARBA" id="ARBA00023316"/>
    </source>
</evidence>
<dbReference type="InterPro" id="IPR011127">
    <property type="entry name" value="Dala_Dala_lig_N"/>
</dbReference>
<dbReference type="GO" id="GO:0008360">
    <property type="term" value="P:regulation of cell shape"/>
    <property type="evidence" value="ECO:0007669"/>
    <property type="project" value="UniProtKB-KW"/>
</dbReference>
<evidence type="ECO:0000256" key="20">
    <source>
        <dbReference type="PIRSR" id="PIRSR039102-2"/>
    </source>
</evidence>
<evidence type="ECO:0000256" key="6">
    <source>
        <dbReference type="ARBA" id="ARBA00022490"/>
    </source>
</evidence>
<dbReference type="GO" id="GO:0009252">
    <property type="term" value="P:peptidoglycan biosynthetic process"/>
    <property type="evidence" value="ECO:0007669"/>
    <property type="project" value="UniProtKB-UniRule"/>
</dbReference>
<comment type="caution">
    <text evidence="24">The sequence shown here is derived from an EMBL/GenBank/DDBJ whole genome shotgun (WGS) entry which is preliminary data.</text>
</comment>
<dbReference type="Pfam" id="PF07478">
    <property type="entry name" value="Dala_Dala_lig_C"/>
    <property type="match status" value="1"/>
</dbReference>